<protein>
    <submittedName>
        <fullName evidence="2 3">Uncharacterized protein</fullName>
    </submittedName>
</protein>
<evidence type="ECO:0000313" key="4">
    <source>
        <dbReference type="Proteomes" id="UP000070412"/>
    </source>
</evidence>
<feature type="transmembrane region" description="Helical" evidence="1">
    <location>
        <begin position="173"/>
        <end position="195"/>
    </location>
</feature>
<feature type="transmembrane region" description="Helical" evidence="1">
    <location>
        <begin position="282"/>
        <end position="305"/>
    </location>
</feature>
<evidence type="ECO:0000313" key="3">
    <source>
        <dbReference type="EnsemblMetazoa" id="KAF7491081.1"/>
    </source>
</evidence>
<reference evidence="3" key="3">
    <citation type="submission" date="2022-06" db="UniProtKB">
        <authorList>
            <consortium name="EnsemblMetazoa"/>
        </authorList>
    </citation>
    <scope>IDENTIFICATION</scope>
</reference>
<gene>
    <name evidence="2" type="ORF">SSS_6442</name>
</gene>
<keyword evidence="1" id="KW-1133">Transmembrane helix</keyword>
<organism evidence="2">
    <name type="scientific">Sarcoptes scabiei</name>
    <name type="common">Itch mite</name>
    <name type="synonym">Acarus scabiei</name>
    <dbReference type="NCBI Taxonomy" id="52283"/>
    <lineage>
        <taxon>Eukaryota</taxon>
        <taxon>Metazoa</taxon>
        <taxon>Ecdysozoa</taxon>
        <taxon>Arthropoda</taxon>
        <taxon>Chelicerata</taxon>
        <taxon>Arachnida</taxon>
        <taxon>Acari</taxon>
        <taxon>Acariformes</taxon>
        <taxon>Sarcoptiformes</taxon>
        <taxon>Astigmata</taxon>
        <taxon>Psoroptidia</taxon>
        <taxon>Sarcoptoidea</taxon>
        <taxon>Sarcoptidae</taxon>
        <taxon>Sarcoptinae</taxon>
        <taxon>Sarcoptes</taxon>
    </lineage>
</organism>
<accession>A0A834R6Q6</accession>
<dbReference type="EMBL" id="WVUK01000061">
    <property type="protein sequence ID" value="KAF7491081.1"/>
    <property type="molecule type" value="Genomic_DNA"/>
</dbReference>
<name>A0A834R6Q6_SARSC</name>
<feature type="transmembrane region" description="Helical" evidence="1">
    <location>
        <begin position="201"/>
        <end position="219"/>
    </location>
</feature>
<dbReference type="AlphaFoldDB" id="A0A834R6Q6"/>
<keyword evidence="1" id="KW-0472">Membrane</keyword>
<keyword evidence="1" id="KW-0812">Transmembrane</keyword>
<evidence type="ECO:0000256" key="1">
    <source>
        <dbReference type="SAM" id="Phobius"/>
    </source>
</evidence>
<reference evidence="4" key="1">
    <citation type="journal article" date="2020" name="PLoS Negl. Trop. Dis.">
        <title>High-quality nuclear genome for Sarcoptes scabiei-A critical resource for a neglected parasite.</title>
        <authorList>
            <person name="Korhonen P.K."/>
            <person name="Gasser R.B."/>
            <person name="Ma G."/>
            <person name="Wang T."/>
            <person name="Stroehlein A.J."/>
            <person name="Young N.D."/>
            <person name="Ang C.S."/>
            <person name="Fernando D.D."/>
            <person name="Lu H.C."/>
            <person name="Taylor S."/>
            <person name="Reynolds S.L."/>
            <person name="Mofiz E."/>
            <person name="Najaraj S.H."/>
            <person name="Gowda H."/>
            <person name="Madugundu A."/>
            <person name="Renuse S."/>
            <person name="Holt D."/>
            <person name="Pandey A."/>
            <person name="Papenfuss A.T."/>
            <person name="Fischer K."/>
        </authorList>
    </citation>
    <scope>NUCLEOTIDE SEQUENCE [LARGE SCALE GENOMIC DNA]</scope>
</reference>
<feature type="transmembrane region" description="Helical" evidence="1">
    <location>
        <begin position="407"/>
        <end position="425"/>
    </location>
</feature>
<feature type="transmembrane region" description="Helical" evidence="1">
    <location>
        <begin position="311"/>
        <end position="335"/>
    </location>
</feature>
<dbReference type="EnsemblMetazoa" id="SSS_6442s_mrna">
    <property type="protein sequence ID" value="KAF7491081.1"/>
    <property type="gene ID" value="SSS_6442"/>
</dbReference>
<evidence type="ECO:0000313" key="2">
    <source>
        <dbReference type="EMBL" id="KAF7491081.1"/>
    </source>
</evidence>
<dbReference type="Proteomes" id="UP000070412">
    <property type="component" value="Unassembled WGS sequence"/>
</dbReference>
<dbReference type="OrthoDB" id="10444943at2759"/>
<reference evidence="2" key="2">
    <citation type="submission" date="2020-01" db="EMBL/GenBank/DDBJ databases">
        <authorList>
            <person name="Korhonen P.K.K."/>
            <person name="Guangxu M.G."/>
            <person name="Wang T.W."/>
            <person name="Stroehlein A.J.S."/>
            <person name="Young N.D."/>
            <person name="Ang C.-S.A."/>
            <person name="Fernando D.W.F."/>
            <person name="Lu H.L."/>
            <person name="Taylor S.T."/>
            <person name="Ehtesham M.E.M."/>
            <person name="Najaraj S.H.N."/>
            <person name="Harsha G.H.G."/>
            <person name="Madugundu A.M."/>
            <person name="Renuse S.R."/>
            <person name="Holt D.H."/>
            <person name="Pandey A.P."/>
            <person name="Papenfuss A.P."/>
            <person name="Gasser R.B.G."/>
            <person name="Fischer K.F."/>
        </authorList>
    </citation>
    <scope>NUCLEOTIDE SEQUENCE</scope>
    <source>
        <strain evidence="2">SSS_KF_BRIS2020</strain>
    </source>
</reference>
<keyword evidence="4" id="KW-1185">Reference proteome</keyword>
<proteinExistence type="predicted"/>
<feature type="transmembrane region" description="Helical" evidence="1">
    <location>
        <begin position="48"/>
        <end position="68"/>
    </location>
</feature>
<feature type="transmembrane region" description="Helical" evidence="1">
    <location>
        <begin position="95"/>
        <end position="117"/>
    </location>
</feature>
<sequence length="428" mass="51424">MYTNLLGSRSLEGNPFRLLVSNMIVHRFFPFERYENIYERCPCEIQKWFEVIVLYSITFIFNLIRFWYFRSTVRDEIWDDYMVLMLSYAINRPKFFLSIFIGFLSQGLIFYASLLVFDSNTWPDLFIPIDRLNRWHQVLSAFSAKNSLNSSPLVLSFETLRKKFMIGYYTTKIWPFEVSIFITICVLVDCYIHYGRFRTEISFWLNFIVVNSILILHMYRNEAFSASWFQLFLQAQASFKWEYDRFKNQFKIASKISLYKEIMILQRLNQTLNRTMLFAKKISPFICCFYYIFLIYNDMILVLLFDKSIDSFVFIMLLMFFLVSFQSVIATLIIFTQFNTHSRLLLPEIDRLLYAKCSRSNQKMQSFRKFVHSYTLPLKISEISSRIRENRIGLSCGEMFIFTKAKILNTFGLFAINFFLVFNFFHNY</sequence>